<sequence length="602" mass="67294">MRLSGFASGMDTDQMIRDLMRVERMPMDKMFQQKQIIEWQMESYREVNRMFDTFRTNIFDTVMRSANMLARTVSSSDDSRVTATAASTAGNSSFRITEVSQLASAASQNSSDPISGGTLDAAKALHTQALSEDMEWKQGVFNQETKRVDQAGTTFYFEKEAIKADALEDTIVKIGGRSYEVVTEGDAGSLSSGQVLVTKEEDGRLRLDFADTVSRGAQVNVQYITEGEGRYTTGSITTFTTNGEEVKNSFIVRDGQTMNQVLQEISRSNAGVNVFYDSFSDKVSVTRTQTGSFNPGGNEILFEGDFFTRALKLSNDGEPGSQGGQNAVFTLNGLETERPNNTFTINGMTLTLRDTFGVDDPPVTLAASIDTDKVFQTIKGFVDEYNEILEKVNGMLTETRYRDYPPLTDEQKEAMSDREIEKWEERAQSGMIRNDRVISGALDRFRTDIYGSVTSSLNTEFRQLATIGITTSRDYTERGKLEIDETKLRAAIEADPDGVFALFTADGPTAAEKGIGRRLRDSLGQSIDRIADRAGGLRGKVQNHQFTLGRNIRSIDQRISDFERRLQQTEERFWRQFTAMEKAMAQANNQANMIYSQMFGMY</sequence>
<evidence type="ECO:0000259" key="6">
    <source>
        <dbReference type="Pfam" id="PF02465"/>
    </source>
</evidence>
<keyword evidence="5" id="KW-0964">Secreted</keyword>
<dbReference type="InterPro" id="IPR010809">
    <property type="entry name" value="FliD_C"/>
</dbReference>
<comment type="subcellular location">
    <subcellularLocation>
        <location evidence="5">Secreted</location>
    </subcellularLocation>
    <subcellularLocation>
        <location evidence="5">Bacterial flagellum</location>
    </subcellularLocation>
</comment>
<comment type="subunit">
    <text evidence="2 5">Homopentamer.</text>
</comment>
<feature type="domain" description="Flagellar hook-associated protein 2 N-terminal" evidence="6">
    <location>
        <begin position="8"/>
        <end position="105"/>
    </location>
</feature>
<accession>A0ABW0YKS6</accession>
<dbReference type="PANTHER" id="PTHR30288">
    <property type="entry name" value="FLAGELLAR CAP/ASSEMBLY PROTEIN FLID"/>
    <property type="match status" value="1"/>
</dbReference>
<keyword evidence="8" id="KW-0969">Cilium</keyword>
<keyword evidence="3" id="KW-0175">Coiled coil</keyword>
<dbReference type="PANTHER" id="PTHR30288:SF0">
    <property type="entry name" value="FLAGELLAR HOOK-ASSOCIATED PROTEIN 2"/>
    <property type="match status" value="1"/>
</dbReference>
<dbReference type="InterPro" id="IPR003481">
    <property type="entry name" value="FliD_N"/>
</dbReference>
<reference evidence="9" key="1">
    <citation type="journal article" date="2019" name="Int. J. Syst. Evol. Microbiol.">
        <title>The Global Catalogue of Microorganisms (GCM) 10K type strain sequencing project: providing services to taxonomists for standard genome sequencing and annotation.</title>
        <authorList>
            <consortium name="The Broad Institute Genomics Platform"/>
            <consortium name="The Broad Institute Genome Sequencing Center for Infectious Disease"/>
            <person name="Wu L."/>
            <person name="Ma J."/>
        </authorList>
    </citation>
    <scope>NUCLEOTIDE SEQUENCE [LARGE SCALE GENOMIC DNA]</scope>
    <source>
        <strain evidence="9">CECT 7184</strain>
    </source>
</reference>
<dbReference type="Pfam" id="PF07195">
    <property type="entry name" value="FliD_C"/>
    <property type="match status" value="1"/>
</dbReference>
<evidence type="ECO:0000256" key="2">
    <source>
        <dbReference type="ARBA" id="ARBA00011255"/>
    </source>
</evidence>
<dbReference type="EMBL" id="JBHSOZ010000002">
    <property type="protein sequence ID" value="MFC5711337.1"/>
    <property type="molecule type" value="Genomic_DNA"/>
</dbReference>
<gene>
    <name evidence="8" type="ORF">ACFPU1_00935</name>
</gene>
<feature type="domain" description="Flagellar hook-associated protein 2 C-terminal" evidence="7">
    <location>
        <begin position="324"/>
        <end position="589"/>
    </location>
</feature>
<organism evidence="8 9">
    <name type="scientific">Thalassorhabdus alkalitolerans</name>
    <dbReference type="NCBI Taxonomy" id="2282697"/>
    <lineage>
        <taxon>Bacteria</taxon>
        <taxon>Bacillati</taxon>
        <taxon>Bacillota</taxon>
        <taxon>Bacilli</taxon>
        <taxon>Bacillales</taxon>
        <taxon>Bacillaceae</taxon>
        <taxon>Thalassorhabdus</taxon>
    </lineage>
</organism>
<dbReference type="NCBIfam" id="NF005833">
    <property type="entry name" value="PRK07737.1"/>
    <property type="match status" value="1"/>
</dbReference>
<evidence type="ECO:0000256" key="3">
    <source>
        <dbReference type="ARBA" id="ARBA00023054"/>
    </source>
</evidence>
<keyword evidence="8" id="KW-0966">Cell projection</keyword>
<dbReference type="Proteomes" id="UP001596142">
    <property type="component" value="Unassembled WGS sequence"/>
</dbReference>
<protein>
    <recommendedName>
        <fullName evidence="5">Flagellar hook-associated protein 2</fullName>
        <shortName evidence="5">HAP2</shortName>
    </recommendedName>
    <alternativeName>
        <fullName evidence="5">Flagellar cap protein</fullName>
    </alternativeName>
</protein>
<dbReference type="RefSeq" id="WP_385937408.1">
    <property type="nucleotide sequence ID" value="NZ_JBHSOZ010000002.1"/>
</dbReference>
<evidence type="ECO:0000256" key="4">
    <source>
        <dbReference type="ARBA" id="ARBA00023143"/>
    </source>
</evidence>
<dbReference type="Pfam" id="PF02465">
    <property type="entry name" value="FliD_N"/>
    <property type="match status" value="1"/>
</dbReference>
<keyword evidence="8" id="KW-0282">Flagellum</keyword>
<evidence type="ECO:0000256" key="1">
    <source>
        <dbReference type="ARBA" id="ARBA00009764"/>
    </source>
</evidence>
<comment type="function">
    <text evidence="5">Required for morphogenesis and for the elongation of the flagellar filament by facilitating polymerization of the flagellin monomers at the tip of growing filament. Forms a capping structure, which prevents flagellin subunits (transported through the central channel of the flagellum) from leaking out without polymerization at the distal end.</text>
</comment>
<evidence type="ECO:0000313" key="8">
    <source>
        <dbReference type="EMBL" id="MFC5711337.1"/>
    </source>
</evidence>
<comment type="similarity">
    <text evidence="1 5">Belongs to the FliD family.</text>
</comment>
<evidence type="ECO:0000256" key="5">
    <source>
        <dbReference type="RuleBase" id="RU362066"/>
    </source>
</evidence>
<evidence type="ECO:0000259" key="7">
    <source>
        <dbReference type="Pfam" id="PF07195"/>
    </source>
</evidence>
<keyword evidence="4 5" id="KW-0975">Bacterial flagellum</keyword>
<evidence type="ECO:0000313" key="9">
    <source>
        <dbReference type="Proteomes" id="UP001596142"/>
    </source>
</evidence>
<comment type="caution">
    <text evidence="8">The sequence shown here is derived from an EMBL/GenBank/DDBJ whole genome shotgun (WGS) entry which is preliminary data.</text>
</comment>
<dbReference type="InterPro" id="IPR040026">
    <property type="entry name" value="FliD"/>
</dbReference>
<proteinExistence type="inferred from homology"/>
<keyword evidence="9" id="KW-1185">Reference proteome</keyword>
<name>A0ABW0YKS6_9BACI</name>